<dbReference type="EMBL" id="OFSM01000011">
    <property type="protein sequence ID" value="SOY29631.1"/>
    <property type="molecule type" value="Genomic_DNA"/>
</dbReference>
<dbReference type="Proteomes" id="UP000236311">
    <property type="component" value="Unassembled WGS sequence"/>
</dbReference>
<dbReference type="RefSeq" id="WP_103239732.1">
    <property type="nucleotide sequence ID" value="NZ_JANJZD010000010.1"/>
</dbReference>
<evidence type="ECO:0000313" key="2">
    <source>
        <dbReference type="Proteomes" id="UP000236311"/>
    </source>
</evidence>
<organism evidence="1 2">
    <name type="scientific">Acetatifactor muris</name>
    <dbReference type="NCBI Taxonomy" id="879566"/>
    <lineage>
        <taxon>Bacteria</taxon>
        <taxon>Bacillati</taxon>
        <taxon>Bacillota</taxon>
        <taxon>Clostridia</taxon>
        <taxon>Lachnospirales</taxon>
        <taxon>Lachnospiraceae</taxon>
        <taxon>Acetatifactor</taxon>
    </lineage>
</organism>
<keyword evidence="2" id="KW-1185">Reference proteome</keyword>
<proteinExistence type="predicted"/>
<gene>
    <name evidence="1" type="ORF">AMURIS_02352</name>
</gene>
<evidence type="ECO:0000313" key="1">
    <source>
        <dbReference type="EMBL" id="SOY29631.1"/>
    </source>
</evidence>
<name>A0A2K4ZGN8_9FIRM</name>
<dbReference type="AlphaFoldDB" id="A0A2K4ZGN8"/>
<reference evidence="1 2" key="1">
    <citation type="submission" date="2018-01" db="EMBL/GenBank/DDBJ databases">
        <authorList>
            <person name="Gaut B.S."/>
            <person name="Morton B.R."/>
            <person name="Clegg M.T."/>
            <person name="Duvall M.R."/>
        </authorList>
    </citation>
    <scope>NUCLEOTIDE SEQUENCE [LARGE SCALE GENOMIC DNA]</scope>
    <source>
        <strain evidence="1">GP69</strain>
    </source>
</reference>
<accession>A0A2K4ZGN8</accession>
<sequence length="74" mass="8484">MAKIVIEVPDDCRKCPCFIKAEAKVGPDEKTFYLCREFSRILEIGVNGYGNVKEVHRCAECKTAEVFDKQKKEK</sequence>
<protein>
    <submittedName>
        <fullName evidence="1">Uncharacterized protein</fullName>
    </submittedName>
</protein>